<dbReference type="CDD" id="cd00201">
    <property type="entry name" value="WW"/>
    <property type="match status" value="1"/>
</dbReference>
<comment type="caution">
    <text evidence="2">The sequence shown here is derived from an EMBL/GenBank/DDBJ whole genome shotgun (WGS) entry which is preliminary data.</text>
</comment>
<sequence length="125" mass="14635">MEGSDWSLDVNESKNDNDNNWSTFNLASDNQLERAKNNKVDNPSRSTFFNNNVRSFGDYVEKHDWVECKSKSIPGKTYYFHLRSGCSTWYRPISRYIDIPYYPERVTLNKVQCYLSSPSLLVSDQ</sequence>
<dbReference type="InterPro" id="IPR001202">
    <property type="entry name" value="WW_dom"/>
</dbReference>
<evidence type="ECO:0000256" key="1">
    <source>
        <dbReference type="SAM" id="MobiDB-lite"/>
    </source>
</evidence>
<organism evidence="2 3">
    <name type="scientific">Vespula vulgaris</name>
    <name type="common">Yellow jacket</name>
    <name type="synonym">Wasp</name>
    <dbReference type="NCBI Taxonomy" id="7454"/>
    <lineage>
        <taxon>Eukaryota</taxon>
        <taxon>Metazoa</taxon>
        <taxon>Ecdysozoa</taxon>
        <taxon>Arthropoda</taxon>
        <taxon>Hexapoda</taxon>
        <taxon>Insecta</taxon>
        <taxon>Pterygota</taxon>
        <taxon>Neoptera</taxon>
        <taxon>Endopterygota</taxon>
        <taxon>Hymenoptera</taxon>
        <taxon>Apocrita</taxon>
        <taxon>Aculeata</taxon>
        <taxon>Vespoidea</taxon>
        <taxon>Vespidae</taxon>
        <taxon>Vespinae</taxon>
        <taxon>Vespula</taxon>
    </lineage>
</organism>
<dbReference type="EMBL" id="JACSEA010000004">
    <property type="protein sequence ID" value="KAF7402946.1"/>
    <property type="molecule type" value="Genomic_DNA"/>
</dbReference>
<dbReference type="Proteomes" id="UP000614350">
    <property type="component" value="Unassembled WGS sequence"/>
</dbReference>
<dbReference type="InterPro" id="IPR036020">
    <property type="entry name" value="WW_dom_sf"/>
</dbReference>
<accession>A0A834KFF0</accession>
<feature type="region of interest" description="Disordered" evidence="1">
    <location>
        <begin position="1"/>
        <end position="24"/>
    </location>
</feature>
<dbReference type="SUPFAM" id="SSF51045">
    <property type="entry name" value="WW domain"/>
    <property type="match status" value="1"/>
</dbReference>
<dbReference type="Gene3D" id="2.20.70.10">
    <property type="match status" value="1"/>
</dbReference>
<keyword evidence="3" id="KW-1185">Reference proteome</keyword>
<reference evidence="2" key="1">
    <citation type="journal article" date="2020" name="G3 (Bethesda)">
        <title>High-Quality Assemblies for Three Invasive Social Wasps from the &lt;i&gt;Vespula&lt;/i&gt; Genus.</title>
        <authorList>
            <person name="Harrop T.W.R."/>
            <person name="Guhlin J."/>
            <person name="McLaughlin G.M."/>
            <person name="Permina E."/>
            <person name="Stockwell P."/>
            <person name="Gilligan J."/>
            <person name="Le Lec M.F."/>
            <person name="Gruber M.A.M."/>
            <person name="Quinn O."/>
            <person name="Lovegrove M."/>
            <person name="Duncan E.J."/>
            <person name="Remnant E.J."/>
            <person name="Van Eeckhoven J."/>
            <person name="Graham B."/>
            <person name="Knapp R.A."/>
            <person name="Langford K.W."/>
            <person name="Kronenberg Z."/>
            <person name="Press M.O."/>
            <person name="Eacker S.M."/>
            <person name="Wilson-Rankin E.E."/>
            <person name="Purcell J."/>
            <person name="Lester P.J."/>
            <person name="Dearden P.K."/>
        </authorList>
    </citation>
    <scope>NUCLEOTIDE SEQUENCE</scope>
    <source>
        <strain evidence="2">Marl-1</strain>
    </source>
</reference>
<evidence type="ECO:0000313" key="2">
    <source>
        <dbReference type="EMBL" id="KAF7402946.1"/>
    </source>
</evidence>
<name>A0A834KFF0_VESVU</name>
<protein>
    <recommendedName>
        <fullName evidence="4">WW domain-containing protein</fullName>
    </recommendedName>
</protein>
<gene>
    <name evidence="2" type="ORF">HZH66_005213</name>
</gene>
<proteinExistence type="predicted"/>
<evidence type="ECO:0000313" key="3">
    <source>
        <dbReference type="Proteomes" id="UP000614350"/>
    </source>
</evidence>
<evidence type="ECO:0008006" key="4">
    <source>
        <dbReference type="Google" id="ProtNLM"/>
    </source>
</evidence>
<dbReference type="AlphaFoldDB" id="A0A834KFF0"/>